<dbReference type="PATRIC" id="fig|537010.4.peg.357"/>
<proteinExistence type="predicted"/>
<dbReference type="HOGENOM" id="CLU_2805433_0_0_9"/>
<dbReference type="Proteomes" id="UP000004416">
    <property type="component" value="Unassembled WGS sequence"/>
</dbReference>
<dbReference type="AlphaFoldDB" id="G9XHF6"/>
<comment type="caution">
    <text evidence="1">The sequence shown here is derived from an EMBL/GenBank/DDBJ whole genome shotgun (WGS) entry which is preliminary data.</text>
</comment>
<reference evidence="1 2" key="1">
    <citation type="submission" date="2011-08" db="EMBL/GenBank/DDBJ databases">
        <authorList>
            <person name="Weinstock G."/>
            <person name="Sodergren E."/>
            <person name="Clifton S."/>
            <person name="Fulton L."/>
            <person name="Fulton B."/>
            <person name="Courtney L."/>
            <person name="Fronick C."/>
            <person name="Harrison M."/>
            <person name="Strong C."/>
            <person name="Farmer C."/>
            <person name="Delahaunty K."/>
            <person name="Markovic C."/>
            <person name="Hall O."/>
            <person name="Minx P."/>
            <person name="Tomlinson C."/>
            <person name="Mitreva M."/>
            <person name="Hou S."/>
            <person name="Chen J."/>
            <person name="Wollam A."/>
            <person name="Pepin K.H."/>
            <person name="Johnson M."/>
            <person name="Bhonagiri V."/>
            <person name="Zhang X."/>
            <person name="Suruliraj S."/>
            <person name="Warren W."/>
            <person name="Chinwalla A."/>
            <person name="Mardis E.R."/>
            <person name="Wilson R.K."/>
        </authorList>
    </citation>
    <scope>NUCLEOTIDE SEQUENCE [LARGE SCALE GENOMIC DNA]</scope>
    <source>
        <strain evidence="1 2">DP7</strain>
    </source>
</reference>
<accession>G9XHF6</accession>
<evidence type="ECO:0000313" key="2">
    <source>
        <dbReference type="Proteomes" id="UP000004416"/>
    </source>
</evidence>
<name>G9XHF6_DESHA</name>
<organism evidence="1 2">
    <name type="scientific">Desulfitobacterium hafniense DP7</name>
    <dbReference type="NCBI Taxonomy" id="537010"/>
    <lineage>
        <taxon>Bacteria</taxon>
        <taxon>Bacillati</taxon>
        <taxon>Bacillota</taxon>
        <taxon>Clostridia</taxon>
        <taxon>Eubacteriales</taxon>
        <taxon>Desulfitobacteriaceae</taxon>
        <taxon>Desulfitobacterium</taxon>
    </lineage>
</organism>
<evidence type="ECO:0000313" key="1">
    <source>
        <dbReference type="EMBL" id="EHL08958.1"/>
    </source>
</evidence>
<gene>
    <name evidence="1" type="ORF">HMPREF0322_00381</name>
</gene>
<protein>
    <submittedName>
        <fullName evidence="1">Uncharacterized protein</fullName>
    </submittedName>
</protein>
<sequence>MMKMKIDTYYDICCNRCGAHRSTDFSKGMPTSRKEIKLAVKEGWRYDKAENANYCPNCSKEKTTPAE</sequence>
<dbReference type="EMBL" id="AFZX01000010">
    <property type="protein sequence ID" value="EHL08958.1"/>
    <property type="molecule type" value="Genomic_DNA"/>
</dbReference>